<evidence type="ECO:0000313" key="3">
    <source>
        <dbReference type="Proteomes" id="UP000009138"/>
    </source>
</evidence>
<reference evidence="2 3" key="1">
    <citation type="journal article" date="2009" name="PLoS Genet.">
        <title>Genomic analysis of the basal lineage fungus Rhizopus oryzae reveals a whole-genome duplication.</title>
        <authorList>
            <person name="Ma L.-J."/>
            <person name="Ibrahim A.S."/>
            <person name="Skory C."/>
            <person name="Grabherr M.G."/>
            <person name="Burger G."/>
            <person name="Butler M."/>
            <person name="Elias M."/>
            <person name="Idnurm A."/>
            <person name="Lang B.F."/>
            <person name="Sone T."/>
            <person name="Abe A."/>
            <person name="Calvo S.E."/>
            <person name="Corrochano L.M."/>
            <person name="Engels R."/>
            <person name="Fu J."/>
            <person name="Hansberg W."/>
            <person name="Kim J.-M."/>
            <person name="Kodira C.D."/>
            <person name="Koehrsen M.J."/>
            <person name="Liu B."/>
            <person name="Miranda-Saavedra D."/>
            <person name="O'Leary S."/>
            <person name="Ortiz-Castellanos L."/>
            <person name="Poulter R."/>
            <person name="Rodriguez-Romero J."/>
            <person name="Ruiz-Herrera J."/>
            <person name="Shen Y.-Q."/>
            <person name="Zeng Q."/>
            <person name="Galagan J."/>
            <person name="Birren B.W."/>
            <person name="Cuomo C.A."/>
            <person name="Wickes B.L."/>
        </authorList>
    </citation>
    <scope>NUCLEOTIDE SEQUENCE [LARGE SCALE GENOMIC DNA]</scope>
    <source>
        <strain evidence="3">RA 99-880 / ATCC MYA-4621 / FGSC 9543 / NRRL 43880</strain>
    </source>
</reference>
<sequence>MNNHYLSILNRLSRNQSNKLMKIATDANSLFTASRSNEDGKDVDDEPEDDEDVDDGSEENESKGKGVNNALKQMSILTSDE</sequence>
<dbReference type="Proteomes" id="UP000009138">
    <property type="component" value="Unassembled WGS sequence"/>
</dbReference>
<keyword evidence="3" id="KW-1185">Reference proteome</keyword>
<organism evidence="2 3">
    <name type="scientific">Rhizopus delemar (strain RA 99-880 / ATCC MYA-4621 / FGSC 9543 / NRRL 43880)</name>
    <name type="common">Mucormycosis agent</name>
    <name type="synonym">Rhizopus arrhizus var. delemar</name>
    <dbReference type="NCBI Taxonomy" id="246409"/>
    <lineage>
        <taxon>Eukaryota</taxon>
        <taxon>Fungi</taxon>
        <taxon>Fungi incertae sedis</taxon>
        <taxon>Mucoromycota</taxon>
        <taxon>Mucoromycotina</taxon>
        <taxon>Mucoromycetes</taxon>
        <taxon>Mucorales</taxon>
        <taxon>Mucorineae</taxon>
        <taxon>Rhizopodaceae</taxon>
        <taxon>Rhizopus</taxon>
    </lineage>
</organism>
<dbReference type="AlphaFoldDB" id="I1CA77"/>
<name>I1CA77_RHIO9</name>
<feature type="region of interest" description="Disordered" evidence="1">
    <location>
        <begin position="27"/>
        <end position="81"/>
    </location>
</feature>
<protein>
    <submittedName>
        <fullName evidence="2">Uncharacterized protein</fullName>
    </submittedName>
</protein>
<dbReference type="VEuPathDB" id="FungiDB:RO3G_10067"/>
<dbReference type="RefSeq" id="XP_067520753.1">
    <property type="nucleotide sequence ID" value="XM_067664652.1"/>
</dbReference>
<proteinExistence type="predicted"/>
<dbReference type="EMBL" id="CH476738">
    <property type="protein sequence ID" value="EIE85357.1"/>
    <property type="molecule type" value="Genomic_DNA"/>
</dbReference>
<dbReference type="GeneID" id="93617033"/>
<dbReference type="InParanoid" id="I1CA77"/>
<accession>I1CA77</accession>
<feature type="compositionally biased region" description="Acidic residues" evidence="1">
    <location>
        <begin position="41"/>
        <end position="59"/>
    </location>
</feature>
<evidence type="ECO:0000256" key="1">
    <source>
        <dbReference type="SAM" id="MobiDB-lite"/>
    </source>
</evidence>
<gene>
    <name evidence="2" type="ORF">RO3G_10067</name>
</gene>
<feature type="compositionally biased region" description="Polar residues" evidence="1">
    <location>
        <begin position="70"/>
        <end position="81"/>
    </location>
</feature>
<evidence type="ECO:0000313" key="2">
    <source>
        <dbReference type="EMBL" id="EIE85357.1"/>
    </source>
</evidence>